<name>A0ABN6KEG6_9LEPT</name>
<dbReference type="Proteomes" id="UP000245263">
    <property type="component" value="Chromosome 1"/>
</dbReference>
<feature type="transmembrane region" description="Helical" evidence="1">
    <location>
        <begin position="50"/>
        <end position="68"/>
    </location>
</feature>
<keyword evidence="1" id="KW-1133">Transmembrane helix</keyword>
<evidence type="ECO:0000313" key="2">
    <source>
        <dbReference type="EMBL" id="BDA78729.1"/>
    </source>
</evidence>
<reference evidence="2 3" key="1">
    <citation type="submission" date="2021-08" db="EMBL/GenBank/DDBJ databases">
        <title>Complete genome sequence of Leptospira kobayashii strain E30.</title>
        <authorList>
            <person name="Nakao R."/>
            <person name="Nakamura S."/>
            <person name="Masuzawa T."/>
            <person name="Koizumi N."/>
        </authorList>
    </citation>
    <scope>NUCLEOTIDE SEQUENCE [LARGE SCALE GENOMIC DNA]</scope>
    <source>
        <strain evidence="2 3">E30</strain>
    </source>
</reference>
<organism evidence="2 3">
    <name type="scientific">Leptospira kobayashii</name>
    <dbReference type="NCBI Taxonomy" id="1917830"/>
    <lineage>
        <taxon>Bacteria</taxon>
        <taxon>Pseudomonadati</taxon>
        <taxon>Spirochaetota</taxon>
        <taxon>Spirochaetia</taxon>
        <taxon>Leptospirales</taxon>
        <taxon>Leptospiraceae</taxon>
        <taxon>Leptospira</taxon>
    </lineage>
</organism>
<protein>
    <submittedName>
        <fullName evidence="2">Uncharacterized protein</fullName>
    </submittedName>
</protein>
<dbReference type="EMBL" id="AP025028">
    <property type="protein sequence ID" value="BDA78729.1"/>
    <property type="molecule type" value="Genomic_DNA"/>
</dbReference>
<keyword evidence="3" id="KW-1185">Reference proteome</keyword>
<accession>A0ABN6KEG6</accession>
<evidence type="ECO:0000256" key="1">
    <source>
        <dbReference type="SAM" id="Phobius"/>
    </source>
</evidence>
<gene>
    <name evidence="2" type="ORF">LPTSP3_g16590</name>
</gene>
<proteinExistence type="predicted"/>
<feature type="transmembrane region" description="Helical" evidence="1">
    <location>
        <begin position="111"/>
        <end position="128"/>
    </location>
</feature>
<feature type="transmembrane region" description="Helical" evidence="1">
    <location>
        <begin position="14"/>
        <end position="38"/>
    </location>
</feature>
<feature type="transmembrane region" description="Helical" evidence="1">
    <location>
        <begin position="88"/>
        <end position="104"/>
    </location>
</feature>
<dbReference type="RefSeq" id="WP_109019706.1">
    <property type="nucleotide sequence ID" value="NZ_AP025028.1"/>
</dbReference>
<feature type="transmembrane region" description="Helical" evidence="1">
    <location>
        <begin position="148"/>
        <end position="168"/>
    </location>
</feature>
<keyword evidence="1" id="KW-0472">Membrane</keyword>
<sequence>MRILFANLIQFLRFSVNSIGIVLLGWIHIARSGSLFLFHFWKKKILLDQIFFILLFLQLVFSVLPWFSYEIRFFDSPETVNIGPKWNFLFILVSLLNFFFLGFWKSSWVRVWFFATQLVLAIILIWGYLEPTRYYFDFINEKEVNFKITFYIFSIVSAFSFLFGFLTFQKEDSIYD</sequence>
<evidence type="ECO:0000313" key="3">
    <source>
        <dbReference type="Proteomes" id="UP000245263"/>
    </source>
</evidence>
<keyword evidence="1" id="KW-0812">Transmembrane</keyword>